<sequence>MAKPDPALLDLARYPFTCTIEPRFGDLDINMHVNNVAMAGILEDARIRLGRQTDYRSLLPGSTTMVASIAIEYIGEANYPDPINVSAALERIGRTSQQIVQVGTQKGKPLVFARTVLVMVGPDGPVPFPESFAASVEPWMLRP</sequence>
<dbReference type="InterPro" id="IPR029069">
    <property type="entry name" value="HotDog_dom_sf"/>
</dbReference>
<dbReference type="Gene3D" id="3.10.129.10">
    <property type="entry name" value="Hotdog Thioesterase"/>
    <property type="match status" value="1"/>
</dbReference>
<evidence type="ECO:0000313" key="2">
    <source>
        <dbReference type="Proteomes" id="UP001162880"/>
    </source>
</evidence>
<dbReference type="SUPFAM" id="SSF54637">
    <property type="entry name" value="Thioesterase/thiol ester dehydrase-isomerase"/>
    <property type="match status" value="1"/>
</dbReference>
<dbReference type="Proteomes" id="UP001162880">
    <property type="component" value="Unassembled WGS sequence"/>
</dbReference>
<dbReference type="EMBL" id="JALHLE010000024">
    <property type="protein sequence ID" value="MCJ2179896.1"/>
    <property type="molecule type" value="Genomic_DNA"/>
</dbReference>
<comment type="caution">
    <text evidence="1">The sequence shown here is derived from an EMBL/GenBank/DDBJ whole genome shotgun (WGS) entry which is preliminary data.</text>
</comment>
<dbReference type="CDD" id="cd00586">
    <property type="entry name" value="4HBT"/>
    <property type="match status" value="1"/>
</dbReference>
<dbReference type="Pfam" id="PF13279">
    <property type="entry name" value="4HBT_2"/>
    <property type="match status" value="1"/>
</dbReference>
<organism evidence="1 2">
    <name type="scientific">Novosphingobium album</name>
    <name type="common">ex Hu et al. 2023</name>
    <dbReference type="NCBI Taxonomy" id="2930093"/>
    <lineage>
        <taxon>Bacteria</taxon>
        <taxon>Pseudomonadati</taxon>
        <taxon>Pseudomonadota</taxon>
        <taxon>Alphaproteobacteria</taxon>
        <taxon>Sphingomonadales</taxon>
        <taxon>Sphingomonadaceae</taxon>
        <taxon>Novosphingobium</taxon>
    </lineage>
</organism>
<keyword evidence="2" id="KW-1185">Reference proteome</keyword>
<proteinExistence type="predicted"/>
<dbReference type="RefSeq" id="WP_243995088.1">
    <property type="nucleotide sequence ID" value="NZ_JALHLE010000024.1"/>
</dbReference>
<accession>A0ABT0B4T1</accession>
<reference evidence="1" key="1">
    <citation type="submission" date="2022-03" db="EMBL/GenBank/DDBJ databases">
        <title>Identification of a novel bacterium isolated from mangrove sediments.</title>
        <authorList>
            <person name="Pan X."/>
        </authorList>
    </citation>
    <scope>NUCLEOTIDE SEQUENCE</scope>
    <source>
        <strain evidence="1">B2580</strain>
    </source>
</reference>
<gene>
    <name evidence="1" type="ORF">MTR64_15100</name>
</gene>
<name>A0ABT0B4T1_9SPHN</name>
<protein>
    <submittedName>
        <fullName evidence="1">Acyl-CoA thioesterase</fullName>
    </submittedName>
</protein>
<evidence type="ECO:0000313" key="1">
    <source>
        <dbReference type="EMBL" id="MCJ2179896.1"/>
    </source>
</evidence>